<dbReference type="GO" id="GO:0000234">
    <property type="term" value="F:phosphoethanolamine N-methyltransferase activity"/>
    <property type="evidence" value="ECO:0007669"/>
    <property type="project" value="UniProtKB-EC"/>
</dbReference>
<evidence type="ECO:0000256" key="2">
    <source>
        <dbReference type="ARBA" id="ARBA00005189"/>
    </source>
</evidence>
<keyword evidence="8" id="KW-0812">Transmembrane</keyword>
<evidence type="ECO:0000256" key="5">
    <source>
        <dbReference type="ARBA" id="ARBA00035674"/>
    </source>
</evidence>
<dbReference type="PANTHER" id="PTHR44307:SF2">
    <property type="entry name" value="PHOSPHOETHANOLAMINE METHYLTRANSFERASE ISOFORM X1"/>
    <property type="match status" value="1"/>
</dbReference>
<dbReference type="AlphaFoldDB" id="A0A067TPG5"/>
<protein>
    <recommendedName>
        <fullName evidence="5">phosphoethanolamine N-methyltransferase</fullName>
        <ecNumber evidence="5">2.1.1.103</ecNumber>
    </recommendedName>
</protein>
<reference evidence="10" key="1">
    <citation type="journal article" date="2014" name="Proc. Natl. Acad. Sci. U.S.A.">
        <title>Extensive sampling of basidiomycete genomes demonstrates inadequacy of the white-rot/brown-rot paradigm for wood decay fungi.</title>
        <authorList>
            <person name="Riley R."/>
            <person name="Salamov A.A."/>
            <person name="Brown D.W."/>
            <person name="Nagy L.G."/>
            <person name="Floudas D."/>
            <person name="Held B.W."/>
            <person name="Levasseur A."/>
            <person name="Lombard V."/>
            <person name="Morin E."/>
            <person name="Otillar R."/>
            <person name="Lindquist E.A."/>
            <person name="Sun H."/>
            <person name="LaButti K.M."/>
            <person name="Schmutz J."/>
            <person name="Jabbour D."/>
            <person name="Luo H."/>
            <person name="Baker S.E."/>
            <person name="Pisabarro A.G."/>
            <person name="Walton J.D."/>
            <person name="Blanchette R.A."/>
            <person name="Henrissat B."/>
            <person name="Martin F."/>
            <person name="Cullen D."/>
            <person name="Hibbett D.S."/>
            <person name="Grigoriev I.V."/>
        </authorList>
    </citation>
    <scope>NUCLEOTIDE SEQUENCE [LARGE SCALE GENOMIC DNA]</scope>
    <source>
        <strain evidence="10">CBS 339.88</strain>
    </source>
</reference>
<feature type="transmembrane region" description="Helical" evidence="8">
    <location>
        <begin position="206"/>
        <end position="227"/>
    </location>
</feature>
<keyword evidence="3" id="KW-0489">Methyltransferase</keyword>
<organism evidence="9 10">
    <name type="scientific">Galerina marginata (strain CBS 339.88)</name>
    <dbReference type="NCBI Taxonomy" id="685588"/>
    <lineage>
        <taxon>Eukaryota</taxon>
        <taxon>Fungi</taxon>
        <taxon>Dikarya</taxon>
        <taxon>Basidiomycota</taxon>
        <taxon>Agaricomycotina</taxon>
        <taxon>Agaricomycetes</taxon>
        <taxon>Agaricomycetidae</taxon>
        <taxon>Agaricales</taxon>
        <taxon>Agaricineae</taxon>
        <taxon>Strophariaceae</taxon>
        <taxon>Galerina</taxon>
    </lineage>
</organism>
<keyword evidence="10" id="KW-1185">Reference proteome</keyword>
<evidence type="ECO:0000256" key="6">
    <source>
        <dbReference type="ARBA" id="ARBA00047619"/>
    </source>
</evidence>
<keyword evidence="8" id="KW-0472">Membrane</keyword>
<comment type="catalytic activity">
    <reaction evidence="6">
        <text>N,N-dimethylethanolamine phosphate + S-adenosyl-L-methionine = phosphocholine + S-adenosyl-L-homocysteine + H(+)</text>
        <dbReference type="Rhea" id="RHEA:25325"/>
        <dbReference type="ChEBI" id="CHEBI:15378"/>
        <dbReference type="ChEBI" id="CHEBI:57856"/>
        <dbReference type="ChEBI" id="CHEBI:58641"/>
        <dbReference type="ChEBI" id="CHEBI:59789"/>
        <dbReference type="ChEBI" id="CHEBI:295975"/>
        <dbReference type="EC" id="2.1.1.103"/>
    </reaction>
    <physiologicalReaction direction="left-to-right" evidence="6">
        <dbReference type="Rhea" id="RHEA:25326"/>
    </physiologicalReaction>
</comment>
<accession>A0A067TPG5</accession>
<dbReference type="SUPFAM" id="SSF53335">
    <property type="entry name" value="S-adenosyl-L-methionine-dependent methyltransferases"/>
    <property type="match status" value="1"/>
</dbReference>
<dbReference type="EC" id="2.1.1.103" evidence="5"/>
<dbReference type="InterPro" id="IPR029063">
    <property type="entry name" value="SAM-dependent_MTases_sf"/>
</dbReference>
<keyword evidence="4" id="KW-0808">Transferase</keyword>
<keyword evidence="8" id="KW-1133">Transmembrane helix</keyword>
<comment type="pathway">
    <text evidence="1">Phospholipid metabolism; phosphatidylcholine biosynthesis.</text>
</comment>
<dbReference type="PANTHER" id="PTHR44307">
    <property type="entry name" value="PHOSPHOETHANOLAMINE METHYLTRANSFERASE"/>
    <property type="match status" value="1"/>
</dbReference>
<evidence type="ECO:0000256" key="7">
    <source>
        <dbReference type="ARBA" id="ARBA00047841"/>
    </source>
</evidence>
<proteinExistence type="predicted"/>
<evidence type="ECO:0000256" key="8">
    <source>
        <dbReference type="SAM" id="Phobius"/>
    </source>
</evidence>
<comment type="pathway">
    <text evidence="2">Lipid metabolism.</text>
</comment>
<evidence type="ECO:0000256" key="1">
    <source>
        <dbReference type="ARBA" id="ARBA00004969"/>
    </source>
</evidence>
<name>A0A067TPG5_GALM3</name>
<dbReference type="Gene3D" id="3.40.50.150">
    <property type="entry name" value="Vaccinia Virus protein VP39"/>
    <property type="match status" value="1"/>
</dbReference>
<comment type="catalytic activity">
    <reaction evidence="7">
        <text>N-methylethanolamine phosphate + S-adenosyl-L-methionine = N,N-dimethylethanolamine phosphate + S-adenosyl-L-homocysteine + H(+)</text>
        <dbReference type="Rhea" id="RHEA:25321"/>
        <dbReference type="ChEBI" id="CHEBI:15378"/>
        <dbReference type="ChEBI" id="CHEBI:57781"/>
        <dbReference type="ChEBI" id="CHEBI:57856"/>
        <dbReference type="ChEBI" id="CHEBI:58641"/>
        <dbReference type="ChEBI" id="CHEBI:59789"/>
        <dbReference type="EC" id="2.1.1.103"/>
    </reaction>
    <physiologicalReaction direction="left-to-right" evidence="7">
        <dbReference type="Rhea" id="RHEA:25322"/>
    </physiologicalReaction>
</comment>
<dbReference type="STRING" id="685588.A0A067TPG5"/>
<dbReference type="Pfam" id="PF13489">
    <property type="entry name" value="Methyltransf_23"/>
    <property type="match status" value="1"/>
</dbReference>
<dbReference type="OrthoDB" id="61390at2759"/>
<sequence length="235" mass="26118">MKLYTAANLTKGATVLDVGHGTGESLLLLISSPHSTIPQPAHLVGITSLEVHHQRSVERVHKYQAAHPSETDTIVDLYHADAICSPHDTPHPLHPTSETTFNSILALDCAYHFKTRRLFLEQAFGKLAPGGTIALADICFSATALRSRRTRILTQSVLKLMPVENLISAEDYVAQLKDIGYEDVRLEDITANVFPGFVRFLKSRGWGWWVFGWVIDWYTGAGARFVIVSGRKRGR</sequence>
<dbReference type="Proteomes" id="UP000027222">
    <property type="component" value="Unassembled WGS sequence"/>
</dbReference>
<evidence type="ECO:0000313" key="9">
    <source>
        <dbReference type="EMBL" id="KDR85051.1"/>
    </source>
</evidence>
<evidence type="ECO:0000256" key="4">
    <source>
        <dbReference type="ARBA" id="ARBA00022679"/>
    </source>
</evidence>
<dbReference type="EMBL" id="KL142367">
    <property type="protein sequence ID" value="KDR85051.1"/>
    <property type="molecule type" value="Genomic_DNA"/>
</dbReference>
<dbReference type="HOGENOM" id="CLU_039068_3_1_1"/>
<gene>
    <name evidence="9" type="ORF">GALMADRAFT_315168</name>
</gene>
<evidence type="ECO:0000256" key="3">
    <source>
        <dbReference type="ARBA" id="ARBA00022603"/>
    </source>
</evidence>
<evidence type="ECO:0000313" key="10">
    <source>
        <dbReference type="Proteomes" id="UP000027222"/>
    </source>
</evidence>
<dbReference type="GO" id="GO:0032259">
    <property type="term" value="P:methylation"/>
    <property type="evidence" value="ECO:0007669"/>
    <property type="project" value="UniProtKB-KW"/>
</dbReference>